<keyword evidence="4 7" id="KW-0560">Oxidoreductase</keyword>
<dbReference type="AlphaFoldDB" id="Q13I76"/>
<dbReference type="PROSITE" id="PS00086">
    <property type="entry name" value="CYTOCHROME_P450"/>
    <property type="match status" value="1"/>
</dbReference>
<evidence type="ECO:0000313" key="9">
    <source>
        <dbReference type="Proteomes" id="UP000001817"/>
    </source>
</evidence>
<proteinExistence type="inferred from homology"/>
<dbReference type="GO" id="GO:0004497">
    <property type="term" value="F:monooxygenase activity"/>
    <property type="evidence" value="ECO:0007669"/>
    <property type="project" value="UniProtKB-KW"/>
</dbReference>
<dbReference type="GO" id="GO:0016705">
    <property type="term" value="F:oxidoreductase activity, acting on paired donors, with incorporation or reduction of molecular oxygen"/>
    <property type="evidence" value="ECO:0007669"/>
    <property type="project" value="InterPro"/>
</dbReference>
<dbReference type="SUPFAM" id="SSF48264">
    <property type="entry name" value="Cytochrome P450"/>
    <property type="match status" value="1"/>
</dbReference>
<keyword evidence="9" id="KW-1185">Reference proteome</keyword>
<dbReference type="EMBL" id="CP000272">
    <property type="protein sequence ID" value="ABE36213.1"/>
    <property type="molecule type" value="Genomic_DNA"/>
</dbReference>
<accession>Q13I76</accession>
<evidence type="ECO:0000256" key="6">
    <source>
        <dbReference type="ARBA" id="ARBA00023033"/>
    </source>
</evidence>
<keyword evidence="5 7" id="KW-0408">Iron</keyword>
<dbReference type="InterPro" id="IPR002397">
    <property type="entry name" value="Cyt_P450_B"/>
</dbReference>
<evidence type="ECO:0000256" key="3">
    <source>
        <dbReference type="ARBA" id="ARBA00022723"/>
    </source>
</evidence>
<evidence type="ECO:0000256" key="7">
    <source>
        <dbReference type="RuleBase" id="RU000461"/>
    </source>
</evidence>
<evidence type="ECO:0000256" key="2">
    <source>
        <dbReference type="ARBA" id="ARBA00022617"/>
    </source>
</evidence>
<keyword evidence="2 7" id="KW-0349">Heme</keyword>
<dbReference type="CDD" id="cd20625">
    <property type="entry name" value="CYP164-like"/>
    <property type="match status" value="1"/>
</dbReference>
<dbReference type="RefSeq" id="WP_011493473.1">
    <property type="nucleotide sequence ID" value="NC_007953.1"/>
</dbReference>
<dbReference type="Gene3D" id="1.10.630.10">
    <property type="entry name" value="Cytochrome P450"/>
    <property type="match status" value="1"/>
</dbReference>
<reference evidence="8 9" key="1">
    <citation type="journal article" date="2006" name="Proc. Natl. Acad. Sci. U.S.A.">
        <title>Burkholderia xenovorans LB400 harbors a multi-replicon, 9.73-Mbp genome shaped for versatility.</title>
        <authorList>
            <person name="Chain P.S."/>
            <person name="Denef V.J."/>
            <person name="Konstantinidis K.T."/>
            <person name="Vergez L.M."/>
            <person name="Agullo L."/>
            <person name="Reyes V.L."/>
            <person name="Hauser L."/>
            <person name="Cordova M."/>
            <person name="Gomez L."/>
            <person name="Gonzalez M."/>
            <person name="Land M."/>
            <person name="Lao V."/>
            <person name="Larimer F."/>
            <person name="LiPuma J.J."/>
            <person name="Mahenthiralingam E."/>
            <person name="Malfatti S.A."/>
            <person name="Marx C.J."/>
            <person name="Parnell J.J."/>
            <person name="Ramette A."/>
            <person name="Richardson P."/>
            <person name="Seeger M."/>
            <person name="Smith D."/>
            <person name="Spilker T."/>
            <person name="Sul W.J."/>
            <person name="Tsoi T.V."/>
            <person name="Ulrich L.E."/>
            <person name="Zhulin I.B."/>
            <person name="Tiedje J.M."/>
        </authorList>
    </citation>
    <scope>NUCLEOTIDE SEQUENCE [LARGE SCALE GENOMIC DNA]</scope>
    <source>
        <strain evidence="8 9">LB400</strain>
    </source>
</reference>
<name>Q13I76_PARXL</name>
<dbReference type="EC" id="1.14.-.-" evidence="8"/>
<dbReference type="FunFam" id="1.10.630.10:FF:000018">
    <property type="entry name" value="Cytochrome P450 monooxygenase"/>
    <property type="match status" value="1"/>
</dbReference>
<evidence type="ECO:0000256" key="4">
    <source>
        <dbReference type="ARBA" id="ARBA00023002"/>
    </source>
</evidence>
<dbReference type="PRINTS" id="PR00359">
    <property type="entry name" value="BP450"/>
</dbReference>
<dbReference type="eggNOG" id="COG2124">
    <property type="taxonomic scope" value="Bacteria"/>
</dbReference>
<dbReference type="GO" id="GO:0005506">
    <property type="term" value="F:iron ion binding"/>
    <property type="evidence" value="ECO:0007669"/>
    <property type="project" value="InterPro"/>
</dbReference>
<dbReference type="PANTHER" id="PTHR46696:SF1">
    <property type="entry name" value="CYTOCHROME P450 YJIB-RELATED"/>
    <property type="match status" value="1"/>
</dbReference>
<dbReference type="InterPro" id="IPR017972">
    <property type="entry name" value="Cyt_P450_CS"/>
</dbReference>
<evidence type="ECO:0000256" key="1">
    <source>
        <dbReference type="ARBA" id="ARBA00010617"/>
    </source>
</evidence>
<keyword evidence="6 7" id="KW-0503">Monooxygenase</keyword>
<dbReference type="KEGG" id="bxe:Bxe_C0290"/>
<dbReference type="PATRIC" id="fig|266265.5.peg.8070"/>
<sequence>MTFIYDPNDPDVRRDPHAVFRKLRETEPVHWSPKLSGWVVTSYELASEVLTTNGTYSAERFTAVQQHLSEEKRVTAAEVMRWFQHWMVFRDPPDHTRLRRHMANTLNIPVFDARRETVISVVNELLDRIPVGDAFDFFQAFSLWMPGIVVADLLGVERDRLLEVKQWSDDMMTFIGSARGVPDKYERARRGANGMGTYFLDLIAKRRAEPREDALSRLIASEVEGQRLSDDELVGCMMMVLNGGHETTANLLNNSMLALAAHPQTVQHLRQHPDEMAAAVEEFLRYDSPVLSIGRIVTEDTELGDQEIAAGDRVFAMLVGANRDPEVFSDPDELRTSRNPNPHMAFGKGPHFCLGTPLARLEGQIALTAILERFSSIELCEPVESIPWLNSLVTHGPTRLPLRLK</sequence>
<dbReference type="PANTHER" id="PTHR46696">
    <property type="entry name" value="P450, PUTATIVE (EUROFUNG)-RELATED"/>
    <property type="match status" value="1"/>
</dbReference>
<evidence type="ECO:0000256" key="5">
    <source>
        <dbReference type="ARBA" id="ARBA00023004"/>
    </source>
</evidence>
<dbReference type="InterPro" id="IPR001128">
    <property type="entry name" value="Cyt_P450"/>
</dbReference>
<dbReference type="GO" id="GO:0020037">
    <property type="term" value="F:heme binding"/>
    <property type="evidence" value="ECO:0007669"/>
    <property type="project" value="InterPro"/>
</dbReference>
<keyword evidence="3 7" id="KW-0479">Metal-binding</keyword>
<evidence type="ECO:0000313" key="8">
    <source>
        <dbReference type="EMBL" id="ABE36213.1"/>
    </source>
</evidence>
<dbReference type="KEGG" id="bxb:DR64_8143"/>
<dbReference type="InterPro" id="IPR036396">
    <property type="entry name" value="Cyt_P450_sf"/>
</dbReference>
<dbReference type="Pfam" id="PF00067">
    <property type="entry name" value="p450"/>
    <property type="match status" value="1"/>
</dbReference>
<protein>
    <submittedName>
        <fullName evidence="8">Cytochrome P450</fullName>
        <ecNumber evidence="8">1.14.-.-</ecNumber>
    </submittedName>
</protein>
<dbReference type="PRINTS" id="PR00385">
    <property type="entry name" value="P450"/>
</dbReference>
<dbReference type="Proteomes" id="UP000001817">
    <property type="component" value="Chromosome 3"/>
</dbReference>
<comment type="similarity">
    <text evidence="1 7">Belongs to the cytochrome P450 family.</text>
</comment>
<gene>
    <name evidence="8" type="ORF">Bxe_C0290</name>
</gene>
<dbReference type="OrthoDB" id="4168525at2"/>
<dbReference type="STRING" id="266265.Bxe_C0290"/>
<organism evidence="8 9">
    <name type="scientific">Paraburkholderia xenovorans (strain LB400)</name>
    <dbReference type="NCBI Taxonomy" id="266265"/>
    <lineage>
        <taxon>Bacteria</taxon>
        <taxon>Pseudomonadati</taxon>
        <taxon>Pseudomonadota</taxon>
        <taxon>Betaproteobacteria</taxon>
        <taxon>Burkholderiales</taxon>
        <taxon>Burkholderiaceae</taxon>
        <taxon>Paraburkholderia</taxon>
    </lineage>
</organism>